<dbReference type="EMBL" id="GECZ01003982">
    <property type="protein sequence ID" value="JAS65787.1"/>
    <property type="molecule type" value="Transcribed_RNA"/>
</dbReference>
<accession>A0A1B6GTP7</accession>
<proteinExistence type="predicted"/>
<organism evidence="1">
    <name type="scientific">Cuerna arida</name>
    <dbReference type="NCBI Taxonomy" id="1464854"/>
    <lineage>
        <taxon>Eukaryota</taxon>
        <taxon>Metazoa</taxon>
        <taxon>Ecdysozoa</taxon>
        <taxon>Arthropoda</taxon>
        <taxon>Hexapoda</taxon>
        <taxon>Insecta</taxon>
        <taxon>Pterygota</taxon>
        <taxon>Neoptera</taxon>
        <taxon>Paraneoptera</taxon>
        <taxon>Hemiptera</taxon>
        <taxon>Auchenorrhyncha</taxon>
        <taxon>Membracoidea</taxon>
        <taxon>Cicadellidae</taxon>
        <taxon>Cicadellinae</taxon>
        <taxon>Proconiini</taxon>
        <taxon>Cuerna</taxon>
    </lineage>
</organism>
<name>A0A1B6GTP7_9HEMI</name>
<gene>
    <name evidence="1" type="ORF">g.9783</name>
</gene>
<sequence length="138" mass="15384">MLLVVCLGMKAQKNFTIPLSNSTISRRIQDMSDDIEETVVSRIKNSNYFAIQVDESTDVTKCAVLLVIGRYVYKNEMEENLLLCYPLPETTKGADIFDAINGYFVENDISWDKCCGLSTDGAKSMSGCFIGLRACVKE</sequence>
<feature type="non-terminal residue" evidence="1">
    <location>
        <position position="138"/>
    </location>
</feature>
<evidence type="ECO:0000313" key="1">
    <source>
        <dbReference type="EMBL" id="JAS65787.1"/>
    </source>
</evidence>
<dbReference type="PANTHER" id="PTHR45913">
    <property type="entry name" value="EPM2A-INTERACTING PROTEIN 1"/>
    <property type="match status" value="1"/>
</dbReference>
<dbReference type="AlphaFoldDB" id="A0A1B6GTP7"/>
<protein>
    <submittedName>
        <fullName evidence="1">Uncharacterized protein</fullName>
    </submittedName>
</protein>
<dbReference type="PANTHER" id="PTHR45913:SF19">
    <property type="entry name" value="LOW QUALITY PROTEIN: ZINC FINGER BED DOMAIN-CONTAINING PROTEIN 5-LIKE"/>
    <property type="match status" value="1"/>
</dbReference>
<reference evidence="1" key="1">
    <citation type="submission" date="2015-11" db="EMBL/GenBank/DDBJ databases">
        <title>De novo transcriptome assembly of four potential Pierce s Disease insect vectors from Arizona vineyards.</title>
        <authorList>
            <person name="Tassone E.E."/>
        </authorList>
    </citation>
    <scope>NUCLEOTIDE SEQUENCE</scope>
</reference>